<comment type="similarity">
    <text evidence="1">Belongs to the enoyl-CoA hydratase/isomerase family.</text>
</comment>
<sequence>MVHVQEPNENDPICSSVSYNKARLIWINQPKLRNALTAEVRELLKVELRHAIADDTVGAIVIAGAGGSFCAGGDISTMKGVTAPAGRVRMQAAAELMQLIVNSPKPVIAAVEGWAVGAGLGLAAGCDIVVAGRQAKFSAPFGNLGLMPDLGSLFTLPARIGMGKTKLLAFTRRRIDAECAAEWGLVDEVAEDGAATSHAVALANEIAQAAPLSNAYTKQLLARLPLSFSEFLSAENDSQAILFSSEDLKEGAAAFFEKRTPDFKGR</sequence>
<dbReference type="Gene3D" id="3.90.226.10">
    <property type="entry name" value="2-enoyl-CoA Hydratase, Chain A, domain 1"/>
    <property type="match status" value="1"/>
</dbReference>
<dbReference type="InterPro" id="IPR029045">
    <property type="entry name" value="ClpP/crotonase-like_dom_sf"/>
</dbReference>
<organism evidence="2 3">
    <name type="scientific">Granulosicoccus antarcticus IMCC3135</name>
    <dbReference type="NCBI Taxonomy" id="1192854"/>
    <lineage>
        <taxon>Bacteria</taxon>
        <taxon>Pseudomonadati</taxon>
        <taxon>Pseudomonadota</taxon>
        <taxon>Gammaproteobacteria</taxon>
        <taxon>Chromatiales</taxon>
        <taxon>Granulosicoccaceae</taxon>
        <taxon>Granulosicoccus</taxon>
    </lineage>
</organism>
<keyword evidence="3" id="KW-1185">Reference proteome</keyword>
<dbReference type="Proteomes" id="UP000250079">
    <property type="component" value="Chromosome"/>
</dbReference>
<evidence type="ECO:0000313" key="3">
    <source>
        <dbReference type="Proteomes" id="UP000250079"/>
    </source>
</evidence>
<dbReference type="AlphaFoldDB" id="A0A2Z2P1I4"/>
<protein>
    <submittedName>
        <fullName evidence="2">Short-chain-enoyl-CoA hydratase</fullName>
        <ecNumber evidence="2">4.2.1.150</ecNumber>
    </submittedName>
</protein>
<keyword evidence="2" id="KW-0456">Lyase</keyword>
<dbReference type="InterPro" id="IPR001753">
    <property type="entry name" value="Enoyl-CoA_hydra/iso"/>
</dbReference>
<dbReference type="RefSeq" id="WP_088918646.1">
    <property type="nucleotide sequence ID" value="NZ_CP018632.1"/>
</dbReference>
<dbReference type="Pfam" id="PF00378">
    <property type="entry name" value="ECH_1"/>
    <property type="match status" value="1"/>
</dbReference>
<evidence type="ECO:0000256" key="1">
    <source>
        <dbReference type="ARBA" id="ARBA00005254"/>
    </source>
</evidence>
<dbReference type="PANTHER" id="PTHR43459:SF1">
    <property type="entry name" value="EG:BACN32G11.4 PROTEIN"/>
    <property type="match status" value="1"/>
</dbReference>
<dbReference type="PANTHER" id="PTHR43459">
    <property type="entry name" value="ENOYL-COA HYDRATASE"/>
    <property type="match status" value="1"/>
</dbReference>
<dbReference type="EMBL" id="CP018632">
    <property type="protein sequence ID" value="ASJ73454.1"/>
    <property type="molecule type" value="Genomic_DNA"/>
</dbReference>
<dbReference type="Gene3D" id="1.10.12.10">
    <property type="entry name" value="Lyase 2-enoyl-coa Hydratase, Chain A, domain 2"/>
    <property type="match status" value="1"/>
</dbReference>
<dbReference type="SUPFAM" id="SSF52096">
    <property type="entry name" value="ClpP/crotonase"/>
    <property type="match status" value="1"/>
</dbReference>
<accession>A0A2Z2P1I4</accession>
<dbReference type="CDD" id="cd06558">
    <property type="entry name" value="crotonase-like"/>
    <property type="match status" value="1"/>
</dbReference>
<dbReference type="KEGG" id="gai:IMCC3135_16860"/>
<proteinExistence type="inferred from homology"/>
<dbReference type="InterPro" id="IPR014748">
    <property type="entry name" value="Enoyl-CoA_hydra_C"/>
</dbReference>
<dbReference type="GO" id="GO:0018812">
    <property type="term" value="F:3-hydroxyacyl-CoA dehydratase activity"/>
    <property type="evidence" value="ECO:0007669"/>
    <property type="project" value="UniProtKB-EC"/>
</dbReference>
<dbReference type="EC" id="4.2.1.150" evidence="2"/>
<evidence type="ECO:0000313" key="2">
    <source>
        <dbReference type="EMBL" id="ASJ73454.1"/>
    </source>
</evidence>
<gene>
    <name evidence="2" type="primary">crt_4</name>
    <name evidence="2" type="ORF">IMCC3135_16860</name>
</gene>
<reference evidence="2 3" key="1">
    <citation type="submission" date="2016-12" db="EMBL/GenBank/DDBJ databases">
        <authorList>
            <person name="Song W.-J."/>
            <person name="Kurnit D.M."/>
        </authorList>
    </citation>
    <scope>NUCLEOTIDE SEQUENCE [LARGE SCALE GENOMIC DNA]</scope>
    <source>
        <strain evidence="2 3">IMCC3135</strain>
    </source>
</reference>
<dbReference type="OrthoDB" id="9807606at2"/>
<name>A0A2Z2P1I4_9GAMM</name>